<proteinExistence type="predicted"/>
<name>A0A2D6M129_9ARCH</name>
<dbReference type="CDD" id="cd04301">
    <property type="entry name" value="NAT_SF"/>
    <property type="match status" value="1"/>
</dbReference>
<dbReference type="Gene3D" id="3.40.630.30">
    <property type="match status" value="1"/>
</dbReference>
<accession>A0A2D6M129</accession>
<feature type="domain" description="N-acetyltransferase" evidence="1">
    <location>
        <begin position="7"/>
        <end position="151"/>
    </location>
</feature>
<dbReference type="Proteomes" id="UP000226592">
    <property type="component" value="Unassembled WGS sequence"/>
</dbReference>
<dbReference type="AlphaFoldDB" id="A0A2D6M129"/>
<dbReference type="PANTHER" id="PTHR13355:SF11">
    <property type="entry name" value="GLUCOSAMINE 6-PHOSPHATE N-ACETYLTRANSFERASE"/>
    <property type="match status" value="1"/>
</dbReference>
<sequence>MSDFMVEELKEVREQDLEQVLPVLYQLSPQKEEDKNVSQDELRKILAKIISDDNYFMYVLEVEGNIVGIGSLLIQLNLSHGGKPYGHIENVVVDNLNRKNGTGKKIVAKLIEKAKEKGCYKIVLACEANNIPFYEKSGLNETGEVEMRLDF</sequence>
<dbReference type="Pfam" id="PF00583">
    <property type="entry name" value="Acetyltransf_1"/>
    <property type="match status" value="1"/>
</dbReference>
<gene>
    <name evidence="2" type="ORF">CL943_02410</name>
</gene>
<dbReference type="InterPro" id="IPR016181">
    <property type="entry name" value="Acyl_CoA_acyltransferase"/>
</dbReference>
<dbReference type="GO" id="GO:0004343">
    <property type="term" value="F:glucosamine 6-phosphate N-acetyltransferase activity"/>
    <property type="evidence" value="ECO:0007669"/>
    <property type="project" value="TreeGrafter"/>
</dbReference>
<dbReference type="InterPro" id="IPR000182">
    <property type="entry name" value="GNAT_dom"/>
</dbReference>
<dbReference type="PROSITE" id="PS51186">
    <property type="entry name" value="GNAT"/>
    <property type="match status" value="1"/>
</dbReference>
<protein>
    <submittedName>
        <fullName evidence="2">Histone acetyltransferase</fullName>
    </submittedName>
</protein>
<comment type="caution">
    <text evidence="2">The sequence shown here is derived from an EMBL/GenBank/DDBJ whole genome shotgun (WGS) entry which is preliminary data.</text>
</comment>
<dbReference type="PANTHER" id="PTHR13355">
    <property type="entry name" value="GLUCOSAMINE 6-PHOSPHATE N-ACETYLTRANSFERASE"/>
    <property type="match status" value="1"/>
</dbReference>
<dbReference type="SUPFAM" id="SSF55729">
    <property type="entry name" value="Acyl-CoA N-acyltransferases (Nat)"/>
    <property type="match status" value="1"/>
</dbReference>
<evidence type="ECO:0000313" key="2">
    <source>
        <dbReference type="EMBL" id="MAG22134.1"/>
    </source>
</evidence>
<evidence type="ECO:0000313" key="3">
    <source>
        <dbReference type="Proteomes" id="UP000226592"/>
    </source>
</evidence>
<organism evidence="2 3">
    <name type="scientific">Candidatus Iainarchaeum sp</name>
    <dbReference type="NCBI Taxonomy" id="3101447"/>
    <lineage>
        <taxon>Archaea</taxon>
        <taxon>Candidatus Iainarchaeota</taxon>
        <taxon>Candidatus Iainarchaeia</taxon>
        <taxon>Candidatus Iainarchaeales</taxon>
        <taxon>Candidatus Iainarchaeaceae</taxon>
        <taxon>Candidatus Iainarchaeum</taxon>
    </lineage>
</organism>
<keyword evidence="2" id="KW-0808">Transferase</keyword>
<evidence type="ECO:0000259" key="1">
    <source>
        <dbReference type="PROSITE" id="PS51186"/>
    </source>
</evidence>
<dbReference type="InterPro" id="IPR039143">
    <property type="entry name" value="GNPNAT1-like"/>
</dbReference>
<reference evidence="3" key="1">
    <citation type="submission" date="2017-09" db="EMBL/GenBank/DDBJ databases">
        <title>The Reconstruction of 2,631 Draft Metagenome-Assembled Genomes from the Global Oceans.</title>
        <authorList>
            <person name="Tully B.J."/>
            <person name="Graham E.D."/>
            <person name="Heidelberg J.F."/>
        </authorList>
    </citation>
    <scope>NUCLEOTIDE SEQUENCE [LARGE SCALE GENOMIC DNA]</scope>
</reference>
<dbReference type="EMBL" id="NZBU01000008">
    <property type="protein sequence ID" value="MAG22134.1"/>
    <property type="molecule type" value="Genomic_DNA"/>
</dbReference>